<keyword evidence="2" id="KW-0396">Initiation factor</keyword>
<organism evidence="2 3">
    <name type="scientific">Streptomyces catenulae</name>
    <dbReference type="NCBI Taxonomy" id="66875"/>
    <lineage>
        <taxon>Bacteria</taxon>
        <taxon>Bacillati</taxon>
        <taxon>Actinomycetota</taxon>
        <taxon>Actinomycetes</taxon>
        <taxon>Kitasatosporales</taxon>
        <taxon>Streptomycetaceae</taxon>
        <taxon>Streptomyces</taxon>
    </lineage>
</organism>
<dbReference type="SUPFAM" id="SSF53756">
    <property type="entry name" value="UDP-Glycosyltransferase/glycogen phosphorylase"/>
    <property type="match status" value="1"/>
</dbReference>
<gene>
    <name evidence="2" type="ORF">AB0E61_12540</name>
</gene>
<feature type="region of interest" description="Disordered" evidence="1">
    <location>
        <begin position="1"/>
        <end position="27"/>
    </location>
</feature>
<sequence>MPSPPPEPVRHGGGDAPRPAGHALAGGRRTADTARTVLFAARSAVALHRLLDTLPVFAGDHRITRVFSLVPGSDFSTDALAALEAAGARTVPWSEALGTPYDLTLAASPKGDLHRLRGPLALLPHGAGFNKSLPSDGSPRAASGLDAAYLVRGGTPLAALHALAHPGQIDRLAARSPAAAARATVVGDPTLDRLLASRGLRDRYRAALGTGGRRLIALTSTWGPRSLLARHPGLPARLARELPLDEYRLALLIHPNAHSDAGHHELTERLAPALAAGLTMASPYEEWASVLVAADAVLCDHGSTALYAAALGRPLLSVCDGGAELIPGTPMDRLLAAVPVFDKPHDIADAIRGHRAERVTEAAAAAFAEQGNALPRLRARLYACLDLTPPGTPLAPRLLPVPRAAAPLPTACAVRTRVHGTAVSVVRHPAADDPEDHPGDDGPDAPAGHLAVEEDAAGAHLAQGAALLFRRARGGPDDAAWTAAGWIDEAFAAYPGRRTVAAVLAPSLSVLRRRGGPLLAARTEPYEEAGRIVRPDQAAVLSALHAWLTATPDAAAPTTLTCTVGERTYRVQVAEATEEQARREL</sequence>
<evidence type="ECO:0000313" key="3">
    <source>
        <dbReference type="Proteomes" id="UP001550853"/>
    </source>
</evidence>
<dbReference type="RefSeq" id="WP_245654894.1">
    <property type="nucleotide sequence ID" value="NZ_JBEZVI010000008.1"/>
</dbReference>
<dbReference type="EMBL" id="JBEZVI010000008">
    <property type="protein sequence ID" value="MEU3710909.1"/>
    <property type="molecule type" value="Genomic_DNA"/>
</dbReference>
<accession>A0ABV2YYT9</accession>
<name>A0ABV2YYT9_9ACTN</name>
<evidence type="ECO:0000313" key="2">
    <source>
        <dbReference type="EMBL" id="MEU3710909.1"/>
    </source>
</evidence>
<protein>
    <submittedName>
        <fullName evidence="2">Translation initiation factor 2</fullName>
    </submittedName>
</protein>
<dbReference type="GO" id="GO:0003743">
    <property type="term" value="F:translation initiation factor activity"/>
    <property type="evidence" value="ECO:0007669"/>
    <property type="project" value="UniProtKB-KW"/>
</dbReference>
<feature type="region of interest" description="Disordered" evidence="1">
    <location>
        <begin position="429"/>
        <end position="448"/>
    </location>
</feature>
<keyword evidence="2" id="KW-0648">Protein biosynthesis</keyword>
<evidence type="ECO:0000256" key="1">
    <source>
        <dbReference type="SAM" id="MobiDB-lite"/>
    </source>
</evidence>
<dbReference type="Proteomes" id="UP001550853">
    <property type="component" value="Unassembled WGS sequence"/>
</dbReference>
<keyword evidence="3" id="KW-1185">Reference proteome</keyword>
<reference evidence="2 3" key="1">
    <citation type="submission" date="2024-06" db="EMBL/GenBank/DDBJ databases">
        <title>The Natural Products Discovery Center: Release of the First 8490 Sequenced Strains for Exploring Actinobacteria Biosynthetic Diversity.</title>
        <authorList>
            <person name="Kalkreuter E."/>
            <person name="Kautsar S.A."/>
            <person name="Yang D."/>
            <person name="Bader C.D."/>
            <person name="Teijaro C.N."/>
            <person name="Fluegel L."/>
            <person name="Davis C.M."/>
            <person name="Simpson J.R."/>
            <person name="Lauterbach L."/>
            <person name="Steele A.D."/>
            <person name="Gui C."/>
            <person name="Meng S."/>
            <person name="Li G."/>
            <person name="Viehrig K."/>
            <person name="Ye F."/>
            <person name="Su P."/>
            <person name="Kiefer A.F."/>
            <person name="Nichols A."/>
            <person name="Cepeda A.J."/>
            <person name="Yan W."/>
            <person name="Fan B."/>
            <person name="Jiang Y."/>
            <person name="Adhikari A."/>
            <person name="Zheng C.-J."/>
            <person name="Schuster L."/>
            <person name="Cowan T.M."/>
            <person name="Smanski M.J."/>
            <person name="Chevrette M.G."/>
            <person name="De Carvalho L.P.S."/>
            <person name="Shen B."/>
        </authorList>
    </citation>
    <scope>NUCLEOTIDE SEQUENCE [LARGE SCALE GENOMIC DNA]</scope>
    <source>
        <strain evidence="2 3">NPDC033039</strain>
    </source>
</reference>
<comment type="caution">
    <text evidence="2">The sequence shown here is derived from an EMBL/GenBank/DDBJ whole genome shotgun (WGS) entry which is preliminary data.</text>
</comment>
<proteinExistence type="predicted"/>